<dbReference type="EMBL" id="JH711578">
    <property type="protein sequence ID" value="EIW80927.1"/>
    <property type="molecule type" value="Genomic_DNA"/>
</dbReference>
<reference evidence="3" key="1">
    <citation type="journal article" date="2012" name="Science">
        <title>The Paleozoic origin of enzymatic lignin decomposition reconstructed from 31 fungal genomes.</title>
        <authorList>
            <person name="Floudas D."/>
            <person name="Binder M."/>
            <person name="Riley R."/>
            <person name="Barry K."/>
            <person name="Blanchette R.A."/>
            <person name="Henrissat B."/>
            <person name="Martinez A.T."/>
            <person name="Otillar R."/>
            <person name="Spatafora J.W."/>
            <person name="Yadav J.S."/>
            <person name="Aerts A."/>
            <person name="Benoit I."/>
            <person name="Boyd A."/>
            <person name="Carlson A."/>
            <person name="Copeland A."/>
            <person name="Coutinho P.M."/>
            <person name="de Vries R.P."/>
            <person name="Ferreira P."/>
            <person name="Findley K."/>
            <person name="Foster B."/>
            <person name="Gaskell J."/>
            <person name="Glotzer D."/>
            <person name="Gorecki P."/>
            <person name="Heitman J."/>
            <person name="Hesse C."/>
            <person name="Hori C."/>
            <person name="Igarashi K."/>
            <person name="Jurgens J.A."/>
            <person name="Kallen N."/>
            <person name="Kersten P."/>
            <person name="Kohler A."/>
            <person name="Kuees U."/>
            <person name="Kumar T.K.A."/>
            <person name="Kuo A."/>
            <person name="LaButti K."/>
            <person name="Larrondo L.F."/>
            <person name="Lindquist E."/>
            <person name="Ling A."/>
            <person name="Lombard V."/>
            <person name="Lucas S."/>
            <person name="Lundell T."/>
            <person name="Martin R."/>
            <person name="McLaughlin D.J."/>
            <person name="Morgenstern I."/>
            <person name="Morin E."/>
            <person name="Murat C."/>
            <person name="Nagy L.G."/>
            <person name="Nolan M."/>
            <person name="Ohm R.A."/>
            <person name="Patyshakuliyeva A."/>
            <person name="Rokas A."/>
            <person name="Ruiz-Duenas F.J."/>
            <person name="Sabat G."/>
            <person name="Salamov A."/>
            <person name="Samejima M."/>
            <person name="Schmutz J."/>
            <person name="Slot J.C."/>
            <person name="St John F."/>
            <person name="Stenlid J."/>
            <person name="Sun H."/>
            <person name="Sun S."/>
            <person name="Syed K."/>
            <person name="Tsang A."/>
            <person name="Wiebenga A."/>
            <person name="Young D."/>
            <person name="Pisabarro A."/>
            <person name="Eastwood D.C."/>
            <person name="Martin F."/>
            <person name="Cullen D."/>
            <person name="Grigoriev I.V."/>
            <person name="Hibbett D.S."/>
        </authorList>
    </citation>
    <scope>NUCLEOTIDE SEQUENCE [LARGE SCALE GENOMIC DNA]</scope>
    <source>
        <strain evidence="3">RWD-64-598 SS2</strain>
    </source>
</reference>
<dbReference type="RefSeq" id="XP_007768382.1">
    <property type="nucleotide sequence ID" value="XM_007770192.1"/>
</dbReference>
<dbReference type="GeneID" id="19211365"/>
<dbReference type="PANTHER" id="PTHR39472:SF1">
    <property type="entry name" value="EXPRESSED PROTEIN"/>
    <property type="match status" value="1"/>
</dbReference>
<keyword evidence="3" id="KW-1185">Reference proteome</keyword>
<comment type="caution">
    <text evidence="2">The sequence shown here is derived from an EMBL/GenBank/DDBJ whole genome shotgun (WGS) entry which is preliminary data.</text>
</comment>
<dbReference type="AlphaFoldDB" id="A0A5M3MPF5"/>
<feature type="region of interest" description="Disordered" evidence="1">
    <location>
        <begin position="235"/>
        <end position="282"/>
    </location>
</feature>
<evidence type="ECO:0000256" key="1">
    <source>
        <dbReference type="SAM" id="MobiDB-lite"/>
    </source>
</evidence>
<accession>A0A5M3MPF5</accession>
<protein>
    <submittedName>
        <fullName evidence="2">Uncharacterized protein</fullName>
    </submittedName>
</protein>
<proteinExistence type="predicted"/>
<evidence type="ECO:0000313" key="3">
    <source>
        <dbReference type="Proteomes" id="UP000053558"/>
    </source>
</evidence>
<dbReference type="OrthoDB" id="21214at2759"/>
<dbReference type="Proteomes" id="UP000053558">
    <property type="component" value="Unassembled WGS sequence"/>
</dbReference>
<dbReference type="OMA" id="IHSQTGF"/>
<dbReference type="PANTHER" id="PTHR39472">
    <property type="entry name" value="EXPRESSED PROTEIN"/>
    <property type="match status" value="1"/>
</dbReference>
<organism evidence="2 3">
    <name type="scientific">Coniophora puteana (strain RWD-64-598)</name>
    <name type="common">Brown rot fungus</name>
    <dbReference type="NCBI Taxonomy" id="741705"/>
    <lineage>
        <taxon>Eukaryota</taxon>
        <taxon>Fungi</taxon>
        <taxon>Dikarya</taxon>
        <taxon>Basidiomycota</taxon>
        <taxon>Agaricomycotina</taxon>
        <taxon>Agaricomycetes</taxon>
        <taxon>Agaricomycetidae</taxon>
        <taxon>Boletales</taxon>
        <taxon>Coniophorineae</taxon>
        <taxon>Coniophoraceae</taxon>
        <taxon>Coniophora</taxon>
    </lineage>
</organism>
<gene>
    <name evidence="2" type="ORF">CONPUDRAFT_89999</name>
</gene>
<sequence length="294" mass="33040">MAAQAVHHLDLLRLLGIIQELSESLNQNRALSISLHNVADNVKAQAVHSQTGFVLRRFNLDKPKEEYESELEHMNAALTSENMSLLHDNKQLLSLIKEYEQTLENVMSAFRTHARDVQERELALIKEYELKLLERESENGKRDLGITSQQSAGIARISQTLRLLMRELNGEGASPIPQTEEDSPLVALTALDNDDDDSEMHEVDIMDDHALERECELARLVKENLMLRRLLGEDVHDGTSPTVPEMRHPEPVRPSSSMLASRKPPRGGAPSPMGGPGSHTAYMDRMKQLMRMSA</sequence>
<dbReference type="KEGG" id="cput:CONPUDRAFT_89999"/>
<name>A0A5M3MPF5_CONPW</name>
<evidence type="ECO:0000313" key="2">
    <source>
        <dbReference type="EMBL" id="EIW80927.1"/>
    </source>
</evidence>